<evidence type="ECO:0000313" key="11">
    <source>
        <dbReference type="EMBL" id="PVX42764.1"/>
    </source>
</evidence>
<dbReference type="Gene3D" id="1.20.120.890">
    <property type="entry name" value="tRNA(Met) cytidine acetyltransferase, tail domain"/>
    <property type="match status" value="1"/>
</dbReference>
<protein>
    <recommendedName>
        <fullName evidence="9">tRNA(Met) cytidine acetyltransferase TmcA</fullName>
        <ecNumber evidence="9">2.3.1.193</ecNumber>
    </recommendedName>
</protein>
<keyword evidence="1 9" id="KW-0963">Cytoplasm</keyword>
<feature type="binding site" evidence="9">
    <location>
        <begin position="466"/>
        <end position="468"/>
    </location>
    <ligand>
        <name>acetyl-CoA</name>
        <dbReference type="ChEBI" id="CHEBI:57288"/>
    </ligand>
</feature>
<keyword evidence="3 9" id="KW-0808">Transferase</keyword>
<keyword evidence="7 9" id="KW-0694">RNA-binding</keyword>
<dbReference type="Gene3D" id="3.40.50.11040">
    <property type="match status" value="1"/>
</dbReference>
<evidence type="ECO:0000256" key="2">
    <source>
        <dbReference type="ARBA" id="ARBA00022555"/>
    </source>
</evidence>
<proteinExistence type="inferred from homology"/>
<evidence type="ECO:0000256" key="9">
    <source>
        <dbReference type="HAMAP-Rule" id="MF_01886"/>
    </source>
</evidence>
<dbReference type="GO" id="GO:0002101">
    <property type="term" value="P:tRNA wobble cytosine modification"/>
    <property type="evidence" value="ECO:0007669"/>
    <property type="project" value="UniProtKB-UniRule"/>
</dbReference>
<organism evidence="11 12">
    <name type="scientific">Alitibacter langaaensis DSM 22999</name>
    <dbReference type="NCBI Taxonomy" id="1122935"/>
    <lineage>
        <taxon>Bacteria</taxon>
        <taxon>Pseudomonadati</taxon>
        <taxon>Pseudomonadota</taxon>
        <taxon>Gammaproteobacteria</taxon>
        <taxon>Pasteurellales</taxon>
        <taxon>Pasteurellaceae</taxon>
        <taxon>Alitibacter</taxon>
    </lineage>
</organism>
<feature type="binding site" evidence="9">
    <location>
        <position position="322"/>
    </location>
    <ligand>
        <name>ATP</name>
        <dbReference type="ChEBI" id="CHEBI:30616"/>
    </ligand>
</feature>
<feature type="binding site" evidence="9">
    <location>
        <position position="159"/>
    </location>
    <ligand>
        <name>ATP</name>
        <dbReference type="ChEBI" id="CHEBI:30616"/>
    </ligand>
</feature>
<dbReference type="Pfam" id="PF17176">
    <property type="entry name" value="tRNA_bind_3"/>
    <property type="match status" value="1"/>
</dbReference>
<keyword evidence="4 9" id="KW-0819">tRNA processing</keyword>
<evidence type="ECO:0000256" key="3">
    <source>
        <dbReference type="ARBA" id="ARBA00022679"/>
    </source>
</evidence>
<comment type="catalytic activity">
    <reaction evidence="9">
        <text>cytidine(34) in elongator tRNA(Met) + acetyl-CoA + ATP + H2O = N(4)-acetylcytidine(34) in elongator tRNA(Met) + ADP + phosphate + CoA + H(+)</text>
        <dbReference type="Rhea" id="RHEA:43788"/>
        <dbReference type="Rhea" id="RHEA-COMP:10693"/>
        <dbReference type="Rhea" id="RHEA-COMP:10694"/>
        <dbReference type="ChEBI" id="CHEBI:15377"/>
        <dbReference type="ChEBI" id="CHEBI:15378"/>
        <dbReference type="ChEBI" id="CHEBI:30616"/>
        <dbReference type="ChEBI" id="CHEBI:43474"/>
        <dbReference type="ChEBI" id="CHEBI:57287"/>
        <dbReference type="ChEBI" id="CHEBI:57288"/>
        <dbReference type="ChEBI" id="CHEBI:74900"/>
        <dbReference type="ChEBI" id="CHEBI:82748"/>
        <dbReference type="ChEBI" id="CHEBI:456216"/>
        <dbReference type="EC" id="2.3.1.193"/>
    </reaction>
</comment>
<dbReference type="OrthoDB" id="5578851at2"/>
<dbReference type="Pfam" id="PF08351">
    <property type="entry name" value="TmcA_N"/>
    <property type="match status" value="1"/>
</dbReference>
<comment type="similarity">
    <text evidence="9">Belongs to the TmcA family.</text>
</comment>
<keyword evidence="12" id="KW-1185">Reference proteome</keyword>
<dbReference type="SUPFAM" id="SSF52540">
    <property type="entry name" value="P-loop containing nucleoside triphosphate hydrolases"/>
    <property type="match status" value="1"/>
</dbReference>
<dbReference type="Gene3D" id="3.40.630.30">
    <property type="match status" value="1"/>
</dbReference>
<dbReference type="InterPro" id="IPR027417">
    <property type="entry name" value="P-loop_NTPase"/>
</dbReference>
<dbReference type="RefSeq" id="WP_116630875.1">
    <property type="nucleotide sequence ID" value="NZ_QENU01000001.1"/>
</dbReference>
<comment type="subcellular location">
    <subcellularLocation>
        <location evidence="9">Cytoplasm</location>
    </subcellularLocation>
</comment>
<evidence type="ECO:0000256" key="8">
    <source>
        <dbReference type="ARBA" id="ARBA00023315"/>
    </source>
</evidence>
<dbReference type="InterPro" id="IPR024914">
    <property type="entry name" value="tRNA_acetyltr_TmcA"/>
</dbReference>
<dbReference type="InterPro" id="IPR033442">
    <property type="entry name" value="TmcA_tRNA_bind"/>
</dbReference>
<dbReference type="Pfam" id="PF05127">
    <property type="entry name" value="NAT10_TcmA_helicase"/>
    <property type="match status" value="1"/>
</dbReference>
<dbReference type="InterPro" id="IPR032672">
    <property type="entry name" value="TmcA/NAT10/Kre33"/>
</dbReference>
<accession>A0A2U0TGV2</accession>
<keyword evidence="2 9" id="KW-0820">tRNA-binding</keyword>
<gene>
    <name evidence="9" type="primary">tmcA</name>
    <name evidence="11" type="ORF">C8D76_10192</name>
</gene>
<dbReference type="GO" id="GO:1904812">
    <property type="term" value="P:rRNA acetylation involved in maturation of SSU-rRNA"/>
    <property type="evidence" value="ECO:0007669"/>
    <property type="project" value="TreeGrafter"/>
</dbReference>
<keyword evidence="8 9" id="KW-0012">Acyltransferase</keyword>
<evidence type="ECO:0000259" key="10">
    <source>
        <dbReference type="PROSITE" id="PS51186"/>
    </source>
</evidence>
<dbReference type="PROSITE" id="PS51186">
    <property type="entry name" value="GNAT"/>
    <property type="match status" value="1"/>
</dbReference>
<evidence type="ECO:0000313" key="12">
    <source>
        <dbReference type="Proteomes" id="UP000245909"/>
    </source>
</evidence>
<sequence length="657" mass="74152">MQQRQLEIIYDENRPHFFANAPLLASKSAVILSPENFSKAKNLLGQEFEQILFDARESLNLDALAIAAGTIKAGGKLLLWLTQNARIDLDSQRWSGVAQGIFTPNFDHHLWQCIEKHSQKTTALSPYSAISSLELQANFKSQTTPDPQAKLEPRATRQQQAIINQILAQQADIFIVTAKRGRGKSALAGMLINQLLAKQVQQHSTPQTQQPSIQQVYVTAPNKSAVKTLQDFAKVELNFIAPDELVAQIQQQPQYFAEDWLFIDEAAQLSLPMLNELISTFKHIVITTTIHSYEGTGRGFLLKFLTNLHRTYQHFELTQPLRWGGNDPLEAFIDELLLLEAEDNLPQPEFEAQSAVKFRQVFQPEVAKRIVHFYGLLTLAHYCTSPLDLRRLFDAPKQQFYVAEKESALLGCAWLIEEGGLQDLHLIEQICRGERRPKGNLVAQSLAFHFHSPEACQLTSLRISRIAVQPKWQQNGIGQRLIGKVAENAAVDFLSVSFGYTQELQAFWQKCGFILVQMSGHKEATSGCYSAIAVRAISAQGKALVEKLQKHFLRDVALSFHPLAAQFAQGEIDWQLNDRDWLSLKNFAHFHRTLAAALPAICRLLAMAEPQDCPLLRDYCLNSSSDKALQGGKKNWLAQCRLEVKNWLRKYEAQHRA</sequence>
<dbReference type="InterPro" id="IPR013562">
    <property type="entry name" value="TmcA/NAT10_N"/>
</dbReference>
<dbReference type="GO" id="GO:0051391">
    <property type="term" value="P:tRNA acetylation"/>
    <property type="evidence" value="ECO:0007669"/>
    <property type="project" value="UniProtKB-UniRule"/>
</dbReference>
<dbReference type="SUPFAM" id="SSF55729">
    <property type="entry name" value="Acyl-CoA N-acyltransferases (Nat)"/>
    <property type="match status" value="1"/>
</dbReference>
<dbReference type="HAMAP" id="MF_01886">
    <property type="entry name" value="tRNA_acetyltr_TmcA"/>
    <property type="match status" value="1"/>
</dbReference>
<dbReference type="GO" id="GO:0005737">
    <property type="term" value="C:cytoplasm"/>
    <property type="evidence" value="ECO:0007669"/>
    <property type="project" value="UniProtKB-SubCell"/>
</dbReference>
<evidence type="ECO:0000256" key="7">
    <source>
        <dbReference type="ARBA" id="ARBA00022884"/>
    </source>
</evidence>
<evidence type="ECO:0000256" key="1">
    <source>
        <dbReference type="ARBA" id="ARBA00022490"/>
    </source>
</evidence>
<reference evidence="11 12" key="1">
    <citation type="submission" date="2018-05" db="EMBL/GenBank/DDBJ databases">
        <title>Genomic Encyclopedia of Type Strains, Phase IV (KMG-IV): sequencing the most valuable type-strain genomes for metagenomic binning, comparative biology and taxonomic classification.</title>
        <authorList>
            <person name="Goeker M."/>
        </authorList>
    </citation>
    <scope>NUCLEOTIDE SEQUENCE [LARGE SCALE GENOMIC DNA]</scope>
    <source>
        <strain evidence="11 12">DSM 22999</strain>
    </source>
</reference>
<dbReference type="GO" id="GO:0051392">
    <property type="term" value="F:tRNA cytidine N4-acetyltransferase activity"/>
    <property type="evidence" value="ECO:0007669"/>
    <property type="project" value="UniProtKB-UniRule"/>
</dbReference>
<comment type="function">
    <text evidence="9">Catalyzes the formation of N(4)-acetylcytidine (ac(4)C) at the wobble position of tRNA(Met), by using acetyl-CoA as an acetyl donor and ATP (or GTP).</text>
</comment>
<dbReference type="PANTHER" id="PTHR10925">
    <property type="entry name" value="N-ACETYLTRANSFERASE 10"/>
    <property type="match status" value="1"/>
</dbReference>
<keyword evidence="5 9" id="KW-0547">Nucleotide-binding</keyword>
<keyword evidence="6 9" id="KW-0067">ATP-binding</keyword>
<dbReference type="GO" id="GO:0000049">
    <property type="term" value="F:tRNA binding"/>
    <property type="evidence" value="ECO:0007669"/>
    <property type="project" value="UniProtKB-UniRule"/>
</dbReference>
<dbReference type="Proteomes" id="UP000245909">
    <property type="component" value="Unassembled WGS sequence"/>
</dbReference>
<dbReference type="Gene3D" id="3.40.50.300">
    <property type="entry name" value="P-loop containing nucleotide triphosphate hydrolases"/>
    <property type="match status" value="1"/>
</dbReference>
<dbReference type="InterPro" id="IPR016181">
    <property type="entry name" value="Acyl_CoA_acyltransferase"/>
</dbReference>
<evidence type="ECO:0000256" key="4">
    <source>
        <dbReference type="ARBA" id="ARBA00022694"/>
    </source>
</evidence>
<comment type="caution">
    <text evidence="9">Lacks conserved residue(s) required for the propagation of feature annotation.</text>
</comment>
<dbReference type="GO" id="GO:1990883">
    <property type="term" value="F:18S rRNA cytidine N-acetyltransferase activity"/>
    <property type="evidence" value="ECO:0007669"/>
    <property type="project" value="TreeGrafter"/>
</dbReference>
<dbReference type="PANTHER" id="PTHR10925:SF5">
    <property type="entry name" value="RNA CYTIDINE ACETYLTRANSFERASE"/>
    <property type="match status" value="1"/>
</dbReference>
<dbReference type="AlphaFoldDB" id="A0A2U0TGV2"/>
<dbReference type="EMBL" id="QENU01000001">
    <property type="protein sequence ID" value="PVX42764.1"/>
    <property type="molecule type" value="Genomic_DNA"/>
</dbReference>
<evidence type="ECO:0000256" key="6">
    <source>
        <dbReference type="ARBA" id="ARBA00022840"/>
    </source>
</evidence>
<feature type="binding site" evidence="9">
    <location>
        <position position="503"/>
    </location>
    <ligand>
        <name>acetyl-CoA</name>
        <dbReference type="ChEBI" id="CHEBI:57288"/>
    </ligand>
</feature>
<feature type="domain" description="N-acetyltransferase" evidence="10">
    <location>
        <begin position="356"/>
        <end position="535"/>
    </location>
</feature>
<dbReference type="GO" id="GO:0005524">
    <property type="term" value="F:ATP binding"/>
    <property type="evidence" value="ECO:0007669"/>
    <property type="project" value="UniProtKB-UniRule"/>
</dbReference>
<comment type="caution">
    <text evidence="11">The sequence shown here is derived from an EMBL/GenBank/DDBJ whole genome shotgun (WGS) entry which is preliminary data.</text>
</comment>
<dbReference type="InterPro" id="IPR038321">
    <property type="entry name" value="TmcA_C_sf"/>
</dbReference>
<name>A0A2U0TGV2_9PAST</name>
<dbReference type="InterPro" id="IPR000182">
    <property type="entry name" value="GNAT_dom"/>
</dbReference>
<dbReference type="Pfam" id="PF13718">
    <property type="entry name" value="GNAT_acetyltr_2"/>
    <property type="match status" value="2"/>
</dbReference>
<dbReference type="InterPro" id="IPR007807">
    <property type="entry name" value="TcmA/NAT10_helicase"/>
</dbReference>
<evidence type="ECO:0000256" key="5">
    <source>
        <dbReference type="ARBA" id="ARBA00022741"/>
    </source>
</evidence>
<dbReference type="EC" id="2.3.1.193" evidence="9"/>